<organism evidence="5">
    <name type="scientific">Megavirus baoshan</name>
    <dbReference type="NCBI Taxonomy" id="2496520"/>
    <lineage>
        <taxon>Viruses</taxon>
        <taxon>Varidnaviria</taxon>
        <taxon>Bamfordvirae</taxon>
        <taxon>Nucleocytoviricota</taxon>
        <taxon>Megaviricetes</taxon>
        <taxon>Imitervirales</taxon>
        <taxon>Mimiviridae</taxon>
        <taxon>Megamimivirinae</taxon>
        <taxon>Megavirus</taxon>
        <taxon>Megavirus baoshanense</taxon>
    </lineage>
</organism>
<evidence type="ECO:0000256" key="1">
    <source>
        <dbReference type="ARBA" id="ARBA00003026"/>
    </source>
</evidence>
<feature type="compositionally biased region" description="Basic and acidic residues" evidence="4">
    <location>
        <begin position="220"/>
        <end position="259"/>
    </location>
</feature>
<feature type="region of interest" description="Disordered" evidence="4">
    <location>
        <begin position="111"/>
        <end position="141"/>
    </location>
</feature>
<name>A0A8K1T108_9VIRU</name>
<keyword evidence="3" id="KW-0946">Virion</keyword>
<evidence type="ECO:0000313" key="5">
    <source>
        <dbReference type="EMBL" id="UFX99858.1"/>
    </source>
</evidence>
<dbReference type="GO" id="GO:0031012">
    <property type="term" value="C:extracellular matrix"/>
    <property type="evidence" value="ECO:0007669"/>
    <property type="project" value="TreeGrafter"/>
</dbReference>
<keyword evidence="5" id="KW-0176">Collagen</keyword>
<evidence type="ECO:0000256" key="2">
    <source>
        <dbReference type="ARBA" id="ARBA00004328"/>
    </source>
</evidence>
<feature type="region of interest" description="Disordered" evidence="4">
    <location>
        <begin position="206"/>
        <end position="332"/>
    </location>
</feature>
<feature type="compositionally biased region" description="Basic and acidic residues" evidence="4">
    <location>
        <begin position="125"/>
        <end position="139"/>
    </location>
</feature>
<dbReference type="PANTHER" id="PTHR24023">
    <property type="entry name" value="COLLAGEN ALPHA"/>
    <property type="match status" value="1"/>
</dbReference>
<comment type="function">
    <text evidence="1">May participate in the formation of a layer of cross-linked glycosylated fibrils at the viral surface thus giving it a hairy-like appearance.</text>
</comment>
<dbReference type="InterPro" id="IPR050149">
    <property type="entry name" value="Collagen_superfamily"/>
</dbReference>
<feature type="compositionally biased region" description="Basic and acidic residues" evidence="4">
    <location>
        <begin position="313"/>
        <end position="324"/>
    </location>
</feature>
<dbReference type="Pfam" id="PF01391">
    <property type="entry name" value="Collagen"/>
    <property type="match status" value="1"/>
</dbReference>
<comment type="subcellular location">
    <subcellularLocation>
        <location evidence="2">Virion</location>
    </subcellularLocation>
</comment>
<dbReference type="InterPro" id="IPR008160">
    <property type="entry name" value="Collagen"/>
</dbReference>
<gene>
    <name evidence="5" type="ORF">Mb0807</name>
</gene>
<accession>A0A8K1T108</accession>
<evidence type="ECO:0000256" key="3">
    <source>
        <dbReference type="ARBA" id="ARBA00022844"/>
    </source>
</evidence>
<dbReference type="GO" id="GO:0044423">
    <property type="term" value="C:virion component"/>
    <property type="evidence" value="ECO:0007669"/>
    <property type="project" value="UniProtKB-KW"/>
</dbReference>
<reference evidence="5" key="1">
    <citation type="submission" date="2018-03" db="EMBL/GenBank/DDBJ databases">
        <title>Draft genome sequences of Megaviruse, new member of the family Mimiviridae isolated from water in Shanghai, China.</title>
        <authorList>
            <person name="Xia Y."/>
        </authorList>
    </citation>
    <scope>NUCLEOTIDE SEQUENCE</scope>
    <source>
        <strain evidence="5">SH</strain>
    </source>
</reference>
<proteinExistence type="predicted"/>
<evidence type="ECO:0000256" key="4">
    <source>
        <dbReference type="SAM" id="MobiDB-lite"/>
    </source>
</evidence>
<feature type="compositionally biased region" description="Basic and acidic residues" evidence="4">
    <location>
        <begin position="280"/>
        <end position="292"/>
    </location>
</feature>
<protein>
    <submittedName>
        <fullName evidence="5">Collagen-like protein</fullName>
    </submittedName>
</protein>
<sequence>MSSTYYNYNTTEIKKYIDDHFNNLHQKIYSQRFVYNIPGINGSKGESGSKIITDSGNPCSLLGNNGDLYLDILTKNIYYKKDNIWFFKTNIQGSKGERGCSGYRGLKGDKGNIGNKGDNGGNGNKGEKGDDGDKGDKGQRGTVILVGNNPPSQNIGNIGDYYIDVTNLDLYLKIPCNINIFSHKQFISQCDNGMWILLTTLKGEKGEKGDKGDFGNNGLKGDKGESGNKGDIGDKGEKGDKGDLGNDGIKGDKGEKGNKGDIGNDGLKGDKGESGSAVFKGDKGDKGEKGNKGDIGNDGLKGDKGESGSAVFKGDKGDKGEKGNKGILEMMD</sequence>
<dbReference type="PANTHER" id="PTHR24023:SF1082">
    <property type="entry name" value="COLLAGEN TRIPLE HELIX REPEAT"/>
    <property type="match status" value="1"/>
</dbReference>
<dbReference type="EMBL" id="MH046811">
    <property type="protein sequence ID" value="UFX99858.1"/>
    <property type="molecule type" value="Genomic_DNA"/>
</dbReference>
<dbReference type="GO" id="GO:0005615">
    <property type="term" value="C:extracellular space"/>
    <property type="evidence" value="ECO:0007669"/>
    <property type="project" value="TreeGrafter"/>
</dbReference>